<dbReference type="Gene3D" id="3.30.70.100">
    <property type="match status" value="1"/>
</dbReference>
<dbReference type="InterPro" id="IPR011008">
    <property type="entry name" value="Dimeric_a/b-barrel"/>
</dbReference>
<dbReference type="EMBL" id="QFPX01000003">
    <property type="protein sequence ID" value="PZQ56591.1"/>
    <property type="molecule type" value="Genomic_DNA"/>
</dbReference>
<dbReference type="SUPFAM" id="SSF54909">
    <property type="entry name" value="Dimeric alpha+beta barrel"/>
    <property type="match status" value="1"/>
</dbReference>
<reference evidence="2 3" key="1">
    <citation type="submission" date="2017-08" db="EMBL/GenBank/DDBJ databases">
        <title>Infants hospitalized years apart are colonized by the same room-sourced microbial strains.</title>
        <authorList>
            <person name="Brooks B."/>
            <person name="Olm M.R."/>
            <person name="Firek B.A."/>
            <person name="Baker R."/>
            <person name="Thomas B.C."/>
            <person name="Morowitz M.J."/>
            <person name="Banfield J.F."/>
        </authorList>
    </citation>
    <scope>NUCLEOTIDE SEQUENCE [LARGE SCALE GENOMIC DNA]</scope>
    <source>
        <strain evidence="2">S2_005_002_R2_33</strain>
    </source>
</reference>
<organism evidence="2 3">
    <name type="scientific">Novosphingobium pentaromativorans</name>
    <dbReference type="NCBI Taxonomy" id="205844"/>
    <lineage>
        <taxon>Bacteria</taxon>
        <taxon>Pseudomonadati</taxon>
        <taxon>Pseudomonadota</taxon>
        <taxon>Alphaproteobacteria</taxon>
        <taxon>Sphingomonadales</taxon>
        <taxon>Sphingomonadaceae</taxon>
        <taxon>Novosphingobium</taxon>
    </lineage>
</organism>
<dbReference type="GO" id="GO:0004497">
    <property type="term" value="F:monooxygenase activity"/>
    <property type="evidence" value="ECO:0007669"/>
    <property type="project" value="UniProtKB-KW"/>
</dbReference>
<dbReference type="AlphaFoldDB" id="A0A2W5NSQ8"/>
<comment type="caution">
    <text evidence="2">The sequence shown here is derived from an EMBL/GenBank/DDBJ whole genome shotgun (WGS) entry which is preliminary data.</text>
</comment>
<dbReference type="Pfam" id="PF03992">
    <property type="entry name" value="ABM"/>
    <property type="match status" value="1"/>
</dbReference>
<keyword evidence="2" id="KW-0503">Monooxygenase</keyword>
<feature type="domain" description="ABM" evidence="1">
    <location>
        <begin position="3"/>
        <end position="94"/>
    </location>
</feature>
<dbReference type="PROSITE" id="PS51725">
    <property type="entry name" value="ABM"/>
    <property type="match status" value="1"/>
</dbReference>
<protein>
    <submittedName>
        <fullName evidence="2">Antibiotic biosynthesis monooxygenase</fullName>
    </submittedName>
</protein>
<gene>
    <name evidence="2" type="ORF">DI555_04370</name>
</gene>
<evidence type="ECO:0000313" key="2">
    <source>
        <dbReference type="EMBL" id="PZQ56591.1"/>
    </source>
</evidence>
<keyword evidence="2" id="KW-0560">Oxidoreductase</keyword>
<name>A0A2W5NSQ8_9SPHN</name>
<dbReference type="Proteomes" id="UP000249082">
    <property type="component" value="Unassembled WGS sequence"/>
</dbReference>
<evidence type="ECO:0000259" key="1">
    <source>
        <dbReference type="PROSITE" id="PS51725"/>
    </source>
</evidence>
<evidence type="ECO:0000313" key="3">
    <source>
        <dbReference type="Proteomes" id="UP000249082"/>
    </source>
</evidence>
<sequence length="118" mass="12981">MRIIVAGTLRFAGDDALCAAIIRGGAQHIASSREEPGCTAYNWAVDPIDPGVIHVYEEWDSERDLLGHFAHASYAAMRAHLGEYELTGFAVQIYSVAGIEPVYDEEGWPRKEIFGVTL</sequence>
<accession>A0A2W5NSQ8</accession>
<dbReference type="InterPro" id="IPR007138">
    <property type="entry name" value="ABM_dom"/>
</dbReference>
<proteinExistence type="predicted"/>